<keyword evidence="2" id="KW-1185">Reference proteome</keyword>
<accession>A0A235EWY6</accession>
<dbReference type="AlphaFoldDB" id="A0A235EWY6"/>
<protein>
    <submittedName>
        <fullName evidence="1">Uncharacterized protein</fullName>
    </submittedName>
</protein>
<gene>
    <name evidence="1" type="ORF">CGK74_14565</name>
</gene>
<proteinExistence type="predicted"/>
<reference evidence="1 2" key="1">
    <citation type="submission" date="2017-07" db="EMBL/GenBank/DDBJ databases">
        <title>Thauera sp. KNDSS-Mac4 genome sequence and assembly.</title>
        <authorList>
            <person name="Mayilraj S."/>
        </authorList>
    </citation>
    <scope>NUCLEOTIDE SEQUENCE [LARGE SCALE GENOMIC DNA]</scope>
    <source>
        <strain evidence="1 2">KNDSS-Mac4</strain>
    </source>
</reference>
<dbReference type="RefSeq" id="WP_094269179.1">
    <property type="nucleotide sequence ID" value="NZ_NOIH01000018.1"/>
</dbReference>
<dbReference type="OrthoDB" id="9908182at2"/>
<evidence type="ECO:0000313" key="2">
    <source>
        <dbReference type="Proteomes" id="UP000215181"/>
    </source>
</evidence>
<name>A0A235EWY6_9RHOO</name>
<dbReference type="EMBL" id="NOIH01000018">
    <property type="protein sequence ID" value="OYD53067.1"/>
    <property type="molecule type" value="Genomic_DNA"/>
</dbReference>
<evidence type="ECO:0000313" key="1">
    <source>
        <dbReference type="EMBL" id="OYD53067.1"/>
    </source>
</evidence>
<dbReference type="Proteomes" id="UP000215181">
    <property type="component" value="Unassembled WGS sequence"/>
</dbReference>
<organism evidence="1 2">
    <name type="scientific">Thauera propionica</name>
    <dbReference type="NCBI Taxonomy" id="2019431"/>
    <lineage>
        <taxon>Bacteria</taxon>
        <taxon>Pseudomonadati</taxon>
        <taxon>Pseudomonadota</taxon>
        <taxon>Betaproteobacteria</taxon>
        <taxon>Rhodocyclales</taxon>
        <taxon>Zoogloeaceae</taxon>
        <taxon>Thauera</taxon>
    </lineage>
</organism>
<comment type="caution">
    <text evidence="1">The sequence shown here is derived from an EMBL/GenBank/DDBJ whole genome shotgun (WGS) entry which is preliminary data.</text>
</comment>
<sequence>MPAPVATLHPGEIHDIGVLIGLCARCARANDRLPHGTAQKRLNAAASLAASDTSGRYWTARFPDHGAAVLAAHLIGNQATATDALEAIGWLTP</sequence>